<dbReference type="InterPro" id="IPR000671">
    <property type="entry name" value="Peptidase_A31"/>
</dbReference>
<dbReference type="PANTHER" id="PTHR30302">
    <property type="entry name" value="HYDROGENASE 1 MATURATION PROTEASE"/>
    <property type="match status" value="1"/>
</dbReference>
<dbReference type="GO" id="GO:0008047">
    <property type="term" value="F:enzyme activator activity"/>
    <property type="evidence" value="ECO:0007669"/>
    <property type="project" value="InterPro"/>
</dbReference>
<dbReference type="SUPFAM" id="SSF53163">
    <property type="entry name" value="HybD-like"/>
    <property type="match status" value="1"/>
</dbReference>
<keyword evidence="2 5" id="KW-0645">Protease</keyword>
<keyword evidence="3" id="KW-0064">Aspartyl protease</keyword>
<dbReference type="NCBIfam" id="TIGR00072">
    <property type="entry name" value="hydrog_prot"/>
    <property type="match status" value="1"/>
</dbReference>
<accession>A0A7Z2JF55</accession>
<evidence type="ECO:0000256" key="1">
    <source>
        <dbReference type="ARBA" id="ARBA00006814"/>
    </source>
</evidence>
<dbReference type="KEGG" id="pacs:FAZ98_04955"/>
<evidence type="ECO:0000256" key="3">
    <source>
        <dbReference type="ARBA" id="ARBA00022750"/>
    </source>
</evidence>
<keyword evidence="4" id="KW-0378">Hydrolase</keyword>
<dbReference type="PRINTS" id="PR00446">
    <property type="entry name" value="HYDRGNUPTAKE"/>
</dbReference>
<reference evidence="5 6" key="1">
    <citation type="submission" date="2019-12" db="EMBL/GenBank/DDBJ databases">
        <title>Paraburkholderia acidiphila 7Q-K02 sp. nov and Paraburkholderia acidisoli DHF22 sp. nov., two strains isolated from forest soil.</title>
        <authorList>
            <person name="Gao Z."/>
            <person name="Qiu L."/>
        </authorList>
    </citation>
    <scope>NUCLEOTIDE SEQUENCE [LARGE SCALE GENOMIC DNA]</scope>
    <source>
        <strain evidence="5 6">DHF22</strain>
    </source>
</reference>
<name>A0A7Z2JF55_9BURK</name>
<sequence length="172" mass="18450">MVLGLGNAQWGDAGAGMRALARLQARWRFPQQVEFVEGGTRGRALVPLLQATQRMLVLSAVEMGDPPGTLRVFTGDAAAERLYVHLPKRPGMGFADALACAQLSGQVPRDLVLIGIQPQRNDHFGARLSVAVEGRLDQAVDTARHWLQRWRIEPLAPVPAGAARTGSTGSPA</sequence>
<dbReference type="AlphaFoldDB" id="A0A7Z2JF55"/>
<gene>
    <name evidence="5" type="ORF">FAZ98_04955</name>
</gene>
<dbReference type="GO" id="GO:0016485">
    <property type="term" value="P:protein processing"/>
    <property type="evidence" value="ECO:0007669"/>
    <property type="project" value="TreeGrafter"/>
</dbReference>
<evidence type="ECO:0000313" key="6">
    <source>
        <dbReference type="Proteomes" id="UP000433577"/>
    </source>
</evidence>
<dbReference type="GO" id="GO:0004190">
    <property type="term" value="F:aspartic-type endopeptidase activity"/>
    <property type="evidence" value="ECO:0007669"/>
    <property type="project" value="UniProtKB-KW"/>
</dbReference>
<dbReference type="OrthoDB" id="9792731at2"/>
<dbReference type="EMBL" id="CP046913">
    <property type="protein sequence ID" value="QGZ61134.1"/>
    <property type="molecule type" value="Genomic_DNA"/>
</dbReference>
<evidence type="ECO:0000313" key="5">
    <source>
        <dbReference type="EMBL" id="QGZ61134.1"/>
    </source>
</evidence>
<dbReference type="Proteomes" id="UP000433577">
    <property type="component" value="Chromosome 1"/>
</dbReference>
<keyword evidence="6" id="KW-1185">Reference proteome</keyword>
<dbReference type="RefSeq" id="WP_158949335.1">
    <property type="nucleotide sequence ID" value="NZ_CP046913.1"/>
</dbReference>
<organism evidence="5 6">
    <name type="scientific">Paraburkholderia acidisoli</name>
    <dbReference type="NCBI Taxonomy" id="2571748"/>
    <lineage>
        <taxon>Bacteria</taxon>
        <taxon>Pseudomonadati</taxon>
        <taxon>Pseudomonadota</taxon>
        <taxon>Betaproteobacteria</taxon>
        <taxon>Burkholderiales</taxon>
        <taxon>Burkholderiaceae</taxon>
        <taxon>Paraburkholderia</taxon>
    </lineage>
</organism>
<dbReference type="InterPro" id="IPR023430">
    <property type="entry name" value="Pept_HybD-like_dom_sf"/>
</dbReference>
<comment type="similarity">
    <text evidence="1">Belongs to the peptidase A31 family.</text>
</comment>
<dbReference type="Gene3D" id="3.40.50.1450">
    <property type="entry name" value="HybD-like"/>
    <property type="match status" value="1"/>
</dbReference>
<proteinExistence type="inferred from homology"/>
<dbReference type="PANTHER" id="PTHR30302:SF1">
    <property type="entry name" value="HYDROGENASE 2 MATURATION PROTEASE"/>
    <property type="match status" value="1"/>
</dbReference>
<protein>
    <submittedName>
        <fullName evidence="5">Hydrogenase maturation protease</fullName>
    </submittedName>
</protein>
<evidence type="ECO:0000256" key="2">
    <source>
        <dbReference type="ARBA" id="ARBA00022670"/>
    </source>
</evidence>
<dbReference type="Pfam" id="PF01750">
    <property type="entry name" value="HycI"/>
    <property type="match status" value="1"/>
</dbReference>
<evidence type="ECO:0000256" key="4">
    <source>
        <dbReference type="ARBA" id="ARBA00022801"/>
    </source>
</evidence>